<evidence type="ECO:0000256" key="1">
    <source>
        <dbReference type="SAM" id="Phobius"/>
    </source>
</evidence>
<keyword evidence="1" id="KW-0812">Transmembrane</keyword>
<protein>
    <submittedName>
        <fullName evidence="2">Uncharacterized protein</fullName>
    </submittedName>
</protein>
<evidence type="ECO:0000313" key="3">
    <source>
        <dbReference type="Proteomes" id="UP001600943"/>
    </source>
</evidence>
<keyword evidence="1" id="KW-0472">Membrane</keyword>
<dbReference type="EMBL" id="BAABYW010000002">
    <property type="protein sequence ID" value="GAA6411880.1"/>
    <property type="molecule type" value="Genomic_DNA"/>
</dbReference>
<keyword evidence="1" id="KW-1133">Transmembrane helix</keyword>
<dbReference type="RefSeq" id="WP_104803568.1">
    <property type="nucleotide sequence ID" value="NZ_BAABYW010000002.1"/>
</dbReference>
<keyword evidence="3" id="KW-1185">Reference proteome</keyword>
<proteinExistence type="predicted"/>
<dbReference type="Proteomes" id="UP001600943">
    <property type="component" value="Unassembled WGS sequence"/>
</dbReference>
<sequence length="219" mass="25340">MKKRVLNEKKGSALLVAIAIMAVIMMLSLALLLVSYSLYSTARRQQDTEQCREMAQSLSRSLEYEITIPPTAAYEAGASEKYPLWFYLRYNIWQNSWNYYNYEERGHTSEYAYRYFNAYADEITESGLKELMDNISILIYWESEAESTDEEGTELVVSVTCGKGNVKSTIVTCYILYLPENTNKAKYNTLEGKDDENINPDNNTIQAEDMWGWSFSERE</sequence>
<reference evidence="2 3" key="1">
    <citation type="submission" date="2024-04" db="EMBL/GenBank/DDBJ databases">
        <title>Defined microbial consortia suppress multidrug-resistant proinflammatory Enterobacteriaceae via ecological control.</title>
        <authorList>
            <person name="Furuichi M."/>
            <person name="Kawaguchi T."/>
            <person name="Pust M."/>
            <person name="Yasuma K."/>
            <person name="Plichta D."/>
            <person name="Hasegawa N."/>
            <person name="Ohya T."/>
            <person name="Bhattarai S."/>
            <person name="Sasajima S."/>
            <person name="Aoto Y."/>
            <person name="Tuganbaev T."/>
            <person name="Yaginuma M."/>
            <person name="Ueda M."/>
            <person name="Okahashi N."/>
            <person name="Amafuji K."/>
            <person name="Kiridooshi Y."/>
            <person name="Sugita K."/>
            <person name="Strazar M."/>
            <person name="Skelly A."/>
            <person name="Suda W."/>
            <person name="Hattori M."/>
            <person name="Nakamoto N."/>
            <person name="Caballero S."/>
            <person name="Norman J."/>
            <person name="Olle B."/>
            <person name="Tanoue T."/>
            <person name="Arita M."/>
            <person name="Bucci V."/>
            <person name="Atarashi K."/>
            <person name="Xavier R."/>
            <person name="Honda K."/>
        </authorList>
    </citation>
    <scope>NUCLEOTIDE SEQUENCE [LARGE SCALE GENOMIC DNA]</scope>
    <source>
        <strain evidence="3">k04-0078-D8-1</strain>
    </source>
</reference>
<feature type="transmembrane region" description="Helical" evidence="1">
    <location>
        <begin position="12"/>
        <end position="39"/>
    </location>
</feature>
<accession>A0ABQ0BK94</accession>
<name>A0ABQ0BK94_9FIRM</name>
<gene>
    <name evidence="2" type="ORF">K040078D81_59970</name>
</gene>
<organism evidence="2 3">
    <name type="scientific">Blautia hominis</name>
    <dbReference type="NCBI Taxonomy" id="2025493"/>
    <lineage>
        <taxon>Bacteria</taxon>
        <taxon>Bacillati</taxon>
        <taxon>Bacillota</taxon>
        <taxon>Clostridia</taxon>
        <taxon>Lachnospirales</taxon>
        <taxon>Lachnospiraceae</taxon>
        <taxon>Blautia</taxon>
    </lineage>
</organism>
<comment type="caution">
    <text evidence="2">The sequence shown here is derived from an EMBL/GenBank/DDBJ whole genome shotgun (WGS) entry which is preliminary data.</text>
</comment>
<evidence type="ECO:0000313" key="2">
    <source>
        <dbReference type="EMBL" id="GAA6411880.1"/>
    </source>
</evidence>